<reference evidence="5 6" key="1">
    <citation type="submission" date="2022-10" db="EMBL/GenBank/DDBJ databases">
        <title>Janthinobacterium sp. hw3 Genome sequencing.</title>
        <authorList>
            <person name="Park S."/>
        </authorList>
    </citation>
    <scope>NUCLEOTIDE SEQUENCE [LARGE SCALE GENOMIC DNA]</scope>
    <source>
        <strain evidence="6">hw3</strain>
    </source>
</reference>
<evidence type="ECO:0000313" key="5">
    <source>
        <dbReference type="EMBL" id="MDC8758802.1"/>
    </source>
</evidence>
<organism evidence="5 6">
    <name type="scientific">Janthinobacterium fluminis</name>
    <dbReference type="NCBI Taxonomy" id="2987524"/>
    <lineage>
        <taxon>Bacteria</taxon>
        <taxon>Pseudomonadati</taxon>
        <taxon>Pseudomonadota</taxon>
        <taxon>Betaproteobacteria</taxon>
        <taxon>Burkholderiales</taxon>
        <taxon>Oxalobacteraceae</taxon>
        <taxon>Janthinobacterium</taxon>
    </lineage>
</organism>
<feature type="domain" description="Tyrosine specific protein phosphatases" evidence="4">
    <location>
        <begin position="105"/>
        <end position="158"/>
    </location>
</feature>
<comment type="similarity">
    <text evidence="1">Belongs to the protein-tyrosine phosphatase family.</text>
</comment>
<keyword evidence="2" id="KW-0378">Hydrolase</keyword>
<dbReference type="PANTHER" id="PTHR31126:SF72">
    <property type="entry name" value="DUAL SPECIFICITY PROTEIN PHOSPHATASE TPBA"/>
    <property type="match status" value="1"/>
</dbReference>
<evidence type="ECO:0000256" key="3">
    <source>
        <dbReference type="SAM" id="SignalP"/>
    </source>
</evidence>
<feature type="signal peptide" evidence="3">
    <location>
        <begin position="1"/>
        <end position="24"/>
    </location>
</feature>
<name>A0ABT5K4X2_9BURK</name>
<dbReference type="InterPro" id="IPR000387">
    <property type="entry name" value="Tyr_Pase_dom"/>
</dbReference>
<evidence type="ECO:0000256" key="2">
    <source>
        <dbReference type="ARBA" id="ARBA00022801"/>
    </source>
</evidence>
<dbReference type="PROSITE" id="PS50056">
    <property type="entry name" value="TYR_PHOSPHATASE_2"/>
    <property type="match status" value="1"/>
</dbReference>
<evidence type="ECO:0000256" key="1">
    <source>
        <dbReference type="ARBA" id="ARBA00009580"/>
    </source>
</evidence>
<dbReference type="PANTHER" id="PTHR31126">
    <property type="entry name" value="TYROSINE-PROTEIN PHOSPHATASE"/>
    <property type="match status" value="1"/>
</dbReference>
<dbReference type="RefSeq" id="WP_273671585.1">
    <property type="nucleotide sequence ID" value="NZ_JAQQXR010000005.1"/>
</dbReference>
<evidence type="ECO:0000313" key="6">
    <source>
        <dbReference type="Proteomes" id="UP001221208"/>
    </source>
</evidence>
<dbReference type="InterPro" id="IPR029021">
    <property type="entry name" value="Prot-tyrosine_phosphatase-like"/>
</dbReference>
<gene>
    <name evidence="5" type="ORF">OIK44_14550</name>
</gene>
<dbReference type="CDD" id="cd14529">
    <property type="entry name" value="TpbA-like"/>
    <property type="match status" value="1"/>
</dbReference>
<proteinExistence type="inferred from homology"/>
<keyword evidence="3" id="KW-0732">Signal</keyword>
<dbReference type="Pfam" id="PF22784">
    <property type="entry name" value="PTP-SAK"/>
    <property type="match status" value="1"/>
</dbReference>
<evidence type="ECO:0000259" key="4">
    <source>
        <dbReference type="PROSITE" id="PS50056"/>
    </source>
</evidence>
<accession>A0ABT5K4X2</accession>
<dbReference type="PROSITE" id="PS00383">
    <property type="entry name" value="TYR_PHOSPHATASE_1"/>
    <property type="match status" value="1"/>
</dbReference>
<sequence>MIRFSPSPLVLAGALALATWPAAAAQDARDPLWAPQLDKASNLYSVTPTFYRSAKLEPADVARLQALGVKTVVSLRAFHSDEVLLADSGIKTVQIPIYTWKIRDEQVVQALRAIRSAERDGAVLLHCLHGADRTGLVTAMYRIIYQQRSKEQAVDELKHGGYGYHAIWKNIDSYLRKVDVEAIRRRVAQP</sequence>
<dbReference type="InterPro" id="IPR016130">
    <property type="entry name" value="Tyr_Pase_AS"/>
</dbReference>
<comment type="caution">
    <text evidence="5">The sequence shown here is derived from an EMBL/GenBank/DDBJ whole genome shotgun (WGS) entry which is preliminary data.</text>
</comment>
<dbReference type="InterPro" id="IPR057023">
    <property type="entry name" value="PTP-SAK"/>
</dbReference>
<keyword evidence="6" id="KW-1185">Reference proteome</keyword>
<dbReference type="Gene3D" id="3.90.190.10">
    <property type="entry name" value="Protein tyrosine phosphatase superfamily"/>
    <property type="match status" value="1"/>
</dbReference>
<dbReference type="EMBL" id="JAQQXR010000005">
    <property type="protein sequence ID" value="MDC8758802.1"/>
    <property type="molecule type" value="Genomic_DNA"/>
</dbReference>
<feature type="chain" id="PRO_5046586737" evidence="3">
    <location>
        <begin position="25"/>
        <end position="190"/>
    </location>
</feature>
<dbReference type="Proteomes" id="UP001221208">
    <property type="component" value="Unassembled WGS sequence"/>
</dbReference>
<dbReference type="SUPFAM" id="SSF52799">
    <property type="entry name" value="(Phosphotyrosine protein) phosphatases II"/>
    <property type="match status" value="1"/>
</dbReference>
<protein>
    <submittedName>
        <fullName evidence="5">Dual specificity protein phosphatase family protein</fullName>
    </submittedName>
</protein>